<evidence type="ECO:0000313" key="1">
    <source>
        <dbReference type="EMBL" id="ALE37582.1"/>
    </source>
</evidence>
<dbReference type="AlphaFoldDB" id="A0A0M4N2J2"/>
<dbReference type="Proteomes" id="UP000056502">
    <property type="component" value="Chromosome I"/>
</dbReference>
<dbReference type="EMBL" id="CP012603">
    <property type="protein sequence ID" value="ALE37582.1"/>
    <property type="molecule type" value="Genomic_DNA"/>
</dbReference>
<name>A0A0M4N2J2_LEPIR</name>
<reference evidence="1 2" key="1">
    <citation type="journal article" date="2015" name="Genome Announc.">
        <title>Whole-Genome Sequence of Leptospira interrogans Serovar Hardjo Subtype Hardjoprajitno Strain Norma, Isolated from Cattle in a Leptospirosis Outbreak in Brazil.</title>
        <authorList>
            <person name="Cosate M.R."/>
            <person name="Soares S.C."/>
            <person name="Mendes T.A."/>
            <person name="Raittz R.T."/>
            <person name="Moreira E.C."/>
            <person name="Leite R."/>
            <person name="Fernandes G.R."/>
            <person name="Haddad J.P."/>
            <person name="Ortega J.M."/>
        </authorList>
    </citation>
    <scope>NUCLEOTIDE SEQUENCE [LARGE SCALE GENOMIC DNA]</scope>
    <source>
        <strain evidence="1 2">Norma</strain>
    </source>
</reference>
<organism evidence="1">
    <name type="scientific">Leptospira interrogans serovar Hardjo str. Norma</name>
    <dbReference type="NCBI Taxonomy" id="1279460"/>
    <lineage>
        <taxon>Bacteria</taxon>
        <taxon>Pseudomonadati</taxon>
        <taxon>Spirochaetota</taxon>
        <taxon>Spirochaetia</taxon>
        <taxon>Leptospirales</taxon>
        <taxon>Leptospiraceae</taxon>
        <taxon>Leptospira</taxon>
    </lineage>
</organism>
<protein>
    <submittedName>
        <fullName evidence="1">Uncharacterized protein</fullName>
    </submittedName>
</protein>
<accession>A0A0M4N2J2</accession>
<gene>
    <name evidence="1" type="ORF">G436_0355</name>
</gene>
<dbReference type="PATRIC" id="fig|1279460.3.peg.355"/>
<proteinExistence type="predicted"/>
<evidence type="ECO:0000313" key="2">
    <source>
        <dbReference type="Proteomes" id="UP000056502"/>
    </source>
</evidence>
<sequence length="37" mass="4031">MEMDENAGFTGNLVITPIENLTPPVISKAIDNLDRNS</sequence>